<dbReference type="STRING" id="1121922.GCA_000428905_02053"/>
<feature type="domain" description="DUF547" evidence="1">
    <location>
        <begin position="88"/>
        <end position="201"/>
    </location>
</feature>
<comment type="caution">
    <text evidence="2">The sequence shown here is derived from an EMBL/GenBank/DDBJ whole genome shotgun (WGS) entry which is preliminary data.</text>
</comment>
<evidence type="ECO:0000313" key="2">
    <source>
        <dbReference type="EMBL" id="GAC30432.1"/>
    </source>
</evidence>
<dbReference type="Proteomes" id="UP000006251">
    <property type="component" value="Unassembled WGS sequence"/>
</dbReference>
<dbReference type="PANTHER" id="PTHR46361">
    <property type="entry name" value="ELECTRON CARRIER/ PROTEIN DISULFIDE OXIDOREDUCTASE"/>
    <property type="match status" value="1"/>
</dbReference>
<dbReference type="InterPro" id="IPR006869">
    <property type="entry name" value="DUF547"/>
</dbReference>
<gene>
    <name evidence="2" type="ORF">GPAL_3590</name>
</gene>
<dbReference type="EMBL" id="BAEQ01000056">
    <property type="protein sequence ID" value="GAC30432.1"/>
    <property type="molecule type" value="Genomic_DNA"/>
</dbReference>
<evidence type="ECO:0000259" key="1">
    <source>
        <dbReference type="Pfam" id="PF04784"/>
    </source>
</evidence>
<dbReference type="Pfam" id="PF04784">
    <property type="entry name" value="DUF547"/>
    <property type="match status" value="1"/>
</dbReference>
<evidence type="ECO:0000313" key="3">
    <source>
        <dbReference type="Proteomes" id="UP000006251"/>
    </source>
</evidence>
<organism evidence="2 3">
    <name type="scientific">Brumicola pallidula DSM 14239 = ACAM 615</name>
    <dbReference type="NCBI Taxonomy" id="1121922"/>
    <lineage>
        <taxon>Bacteria</taxon>
        <taxon>Pseudomonadati</taxon>
        <taxon>Pseudomonadota</taxon>
        <taxon>Gammaproteobacteria</taxon>
        <taxon>Alteromonadales</taxon>
        <taxon>Alteromonadaceae</taxon>
        <taxon>Brumicola</taxon>
    </lineage>
</organism>
<dbReference type="RefSeq" id="WP_006014523.1">
    <property type="nucleotide sequence ID" value="NZ_BAEQ01000056.1"/>
</dbReference>
<dbReference type="PANTHER" id="PTHR46361:SF3">
    <property type="entry name" value="ELECTRON CARRIER_ PROTEIN DISULFIDE OXIDOREDUCTASE"/>
    <property type="match status" value="1"/>
</dbReference>
<accession>K6ZJC9</accession>
<sequence>MHTLRGPTVTTSRVKGYAIASIILHAIFTPLVEAKTLHESWNTLLAEHVIPINQGHSTAVDYTGFLAQRSQLKAYLNELEQISLSDFSQWSDAKQLAFLINAYNAWTVELILTEYPDVKSIRDLGSFFRSPWERSFITLLGHTYSLDDIEHELIRGGNKYKEPRIHFAVNCASIGCPALREEAYDADQLDTQLEQQTQRFLSDKSRNYVQDKQLYLSSIFKWYKGDFEKEFRGANSVESFLLLYPESLDLTAEQRAKLKNKKMTITYSDYNWQLNDVKK</sequence>
<dbReference type="OrthoDB" id="526867at2"/>
<name>K6ZJC9_9ALTE</name>
<keyword evidence="3" id="KW-1185">Reference proteome</keyword>
<protein>
    <recommendedName>
        <fullName evidence="1">DUF547 domain-containing protein</fullName>
    </recommendedName>
</protein>
<reference evidence="3" key="1">
    <citation type="journal article" date="2014" name="Environ. Microbiol.">
        <title>Comparative genomics of the marine bacterial genus Glaciecola reveals the high degree of genomic diversity and genomic characteristic for cold adaptation.</title>
        <authorList>
            <person name="Qin Q.L."/>
            <person name="Xie B.B."/>
            <person name="Yu Y."/>
            <person name="Shu Y.L."/>
            <person name="Rong J.C."/>
            <person name="Zhang Y.J."/>
            <person name="Zhao D.L."/>
            <person name="Chen X.L."/>
            <person name="Zhang X.Y."/>
            <person name="Chen B."/>
            <person name="Zhou B.C."/>
            <person name="Zhang Y.Z."/>
        </authorList>
    </citation>
    <scope>NUCLEOTIDE SEQUENCE [LARGE SCALE GENOMIC DNA]</scope>
    <source>
        <strain evidence="3">ACAM 615</strain>
    </source>
</reference>
<proteinExistence type="predicted"/>
<dbReference type="AlphaFoldDB" id="K6ZJC9"/>